<accession>K3X3D4</accession>
<dbReference type="Proteomes" id="UP000019132">
    <property type="component" value="Unassembled WGS sequence"/>
</dbReference>
<dbReference type="EnsemblProtists" id="PYU1_T011733">
    <property type="protein sequence ID" value="PYU1_T011733"/>
    <property type="gene ID" value="PYU1_G011707"/>
</dbReference>
<reference evidence="2" key="3">
    <citation type="submission" date="2015-02" db="UniProtKB">
        <authorList>
            <consortium name="EnsemblProtists"/>
        </authorList>
    </citation>
    <scope>IDENTIFICATION</scope>
    <source>
        <strain evidence="2">DAOM BR144</strain>
    </source>
</reference>
<dbReference type="HOGENOM" id="CLU_044930_0_1_1"/>
<proteinExistence type="predicted"/>
<evidence type="ECO:0000313" key="3">
    <source>
        <dbReference type="Proteomes" id="UP000019132"/>
    </source>
</evidence>
<reference evidence="3" key="2">
    <citation type="submission" date="2010-04" db="EMBL/GenBank/DDBJ databases">
        <authorList>
            <person name="Buell R."/>
            <person name="Hamilton J."/>
            <person name="Hostetler J."/>
        </authorList>
    </citation>
    <scope>NUCLEOTIDE SEQUENCE [LARGE SCALE GENOMIC DNA]</scope>
    <source>
        <strain evidence="3">DAOM:BR144</strain>
    </source>
</reference>
<reference evidence="3" key="1">
    <citation type="journal article" date="2010" name="Genome Biol.">
        <title>Genome sequence of the necrotrophic plant pathogen Pythium ultimum reveals original pathogenicity mechanisms and effector repertoire.</title>
        <authorList>
            <person name="Levesque C.A."/>
            <person name="Brouwer H."/>
            <person name="Cano L."/>
            <person name="Hamilton J.P."/>
            <person name="Holt C."/>
            <person name="Huitema E."/>
            <person name="Raffaele S."/>
            <person name="Robideau G.P."/>
            <person name="Thines M."/>
            <person name="Win J."/>
            <person name="Zerillo M.M."/>
            <person name="Beakes G.W."/>
            <person name="Boore J.L."/>
            <person name="Busam D."/>
            <person name="Dumas B."/>
            <person name="Ferriera S."/>
            <person name="Fuerstenberg S.I."/>
            <person name="Gachon C.M."/>
            <person name="Gaulin E."/>
            <person name="Govers F."/>
            <person name="Grenville-Briggs L."/>
            <person name="Horner N."/>
            <person name="Hostetler J."/>
            <person name="Jiang R.H."/>
            <person name="Johnson J."/>
            <person name="Krajaejun T."/>
            <person name="Lin H."/>
            <person name="Meijer H.J."/>
            <person name="Moore B."/>
            <person name="Morris P."/>
            <person name="Phuntmart V."/>
            <person name="Puiu D."/>
            <person name="Shetty J."/>
            <person name="Stajich J.E."/>
            <person name="Tripathy S."/>
            <person name="Wawra S."/>
            <person name="van West P."/>
            <person name="Whitty B.R."/>
            <person name="Coutinho P.M."/>
            <person name="Henrissat B."/>
            <person name="Martin F."/>
            <person name="Thomas P.D."/>
            <person name="Tyler B.M."/>
            <person name="De Vries R.P."/>
            <person name="Kamoun S."/>
            <person name="Yandell M."/>
            <person name="Tisserat N."/>
            <person name="Buell C.R."/>
        </authorList>
    </citation>
    <scope>NUCLEOTIDE SEQUENCE</scope>
    <source>
        <strain evidence="3">DAOM:BR144</strain>
    </source>
</reference>
<dbReference type="VEuPathDB" id="FungiDB:PYU1_G011707"/>
<feature type="coiled-coil region" evidence="1">
    <location>
        <begin position="7"/>
        <end position="41"/>
    </location>
</feature>
<organism evidence="2 3">
    <name type="scientific">Globisporangium ultimum (strain ATCC 200006 / CBS 805.95 / DAOM BR144)</name>
    <name type="common">Pythium ultimum</name>
    <dbReference type="NCBI Taxonomy" id="431595"/>
    <lineage>
        <taxon>Eukaryota</taxon>
        <taxon>Sar</taxon>
        <taxon>Stramenopiles</taxon>
        <taxon>Oomycota</taxon>
        <taxon>Peronosporomycetes</taxon>
        <taxon>Pythiales</taxon>
        <taxon>Pythiaceae</taxon>
        <taxon>Globisporangium</taxon>
    </lineage>
</organism>
<dbReference type="AlphaFoldDB" id="K3X3D4"/>
<keyword evidence="3" id="KW-1185">Reference proteome</keyword>
<dbReference type="EMBL" id="GL376611">
    <property type="status" value="NOT_ANNOTATED_CDS"/>
    <property type="molecule type" value="Genomic_DNA"/>
</dbReference>
<protein>
    <submittedName>
        <fullName evidence="2">Uncharacterized protein</fullName>
    </submittedName>
</protein>
<keyword evidence="1" id="KW-0175">Coiled coil</keyword>
<dbReference type="eggNOG" id="ENOG502SJN5">
    <property type="taxonomic scope" value="Eukaryota"/>
</dbReference>
<name>K3X3D4_GLOUD</name>
<sequence>MFITGTYRGSRKLAQNATHELRDLRQQAVQMENEITRLRAQWKHELPDPRVLLSACETAKSKWITSKAEELNRQLKEQLLQQQLYLASLQSLVLQSPFLEASRSKEVFEALHTVTKLSATMTDAQRRERLNAHCDMGLRMVPTIASRFLHHHVEKATVETPFSHMSIMCDSNFTYVSTLLVCRIPHSSLQAVTDAVRTYFATMHTELKRHVGITGQFTHIEQLGGNKHYAQVRYENGPDLVSTINSTLGLRVSDDQVIFSTDFIDEDPLHPERKPGDGSIMRDMGLALVMDPVIDQATGQHQILMQRICVTRYNLPPNSSLLHYDIQSMLQWLNGDLLLKVICQHLAQLQLENQQQHLQLTHDDAMKRSRHQ</sequence>
<evidence type="ECO:0000256" key="1">
    <source>
        <dbReference type="SAM" id="Coils"/>
    </source>
</evidence>
<dbReference type="OMA" id="AAMHYFQ"/>
<dbReference type="InParanoid" id="K3X3D4"/>
<evidence type="ECO:0000313" key="2">
    <source>
        <dbReference type="EnsemblProtists" id="PYU1_T011733"/>
    </source>
</evidence>